<keyword evidence="3" id="KW-0269">Exonuclease</keyword>
<evidence type="ECO:0000256" key="5">
    <source>
        <dbReference type="SAM" id="MobiDB-lite"/>
    </source>
</evidence>
<dbReference type="Gene3D" id="3.30.70.330">
    <property type="match status" value="2"/>
</dbReference>
<evidence type="ECO:0000256" key="4">
    <source>
        <dbReference type="PROSITE-ProRule" id="PRU00176"/>
    </source>
</evidence>
<protein>
    <submittedName>
        <fullName evidence="7">Asparagine-rich protein (ARP protein)</fullName>
    </submittedName>
</protein>
<feature type="compositionally biased region" description="Polar residues" evidence="5">
    <location>
        <begin position="448"/>
        <end position="461"/>
    </location>
</feature>
<dbReference type="Pfam" id="PF00929">
    <property type="entry name" value="RNase_T"/>
    <property type="match status" value="1"/>
</dbReference>
<evidence type="ECO:0000313" key="7">
    <source>
        <dbReference type="EMBL" id="KAK9764218.1"/>
    </source>
</evidence>
<reference evidence="7 8" key="1">
    <citation type="submission" date="2023-04" db="EMBL/GenBank/DDBJ databases">
        <title>Genome of Basidiobolus ranarum AG-B5.</title>
        <authorList>
            <person name="Stajich J.E."/>
            <person name="Carter-House D."/>
            <person name="Gryganskyi A."/>
        </authorList>
    </citation>
    <scope>NUCLEOTIDE SEQUENCE [LARGE SCALE GENOMIC DNA]</scope>
    <source>
        <strain evidence="7 8">AG-B5</strain>
    </source>
</reference>
<keyword evidence="8" id="KW-1185">Reference proteome</keyword>
<dbReference type="InterPro" id="IPR051274">
    <property type="entry name" value="3-5_Exoribonuclease"/>
</dbReference>
<evidence type="ECO:0000256" key="1">
    <source>
        <dbReference type="ARBA" id="ARBA00022722"/>
    </source>
</evidence>
<dbReference type="Pfam" id="PF00076">
    <property type="entry name" value="RRM_1"/>
    <property type="match status" value="1"/>
</dbReference>
<feature type="domain" description="RRM" evidence="6">
    <location>
        <begin position="237"/>
        <end position="314"/>
    </location>
</feature>
<dbReference type="EMBL" id="JASJQH010000471">
    <property type="protein sequence ID" value="KAK9764218.1"/>
    <property type="molecule type" value="Genomic_DNA"/>
</dbReference>
<keyword evidence="2" id="KW-0378">Hydrolase</keyword>
<comment type="caution">
    <text evidence="7">The sequence shown here is derived from an EMBL/GenBank/DDBJ whole genome shotgun (WGS) entry which is preliminary data.</text>
</comment>
<dbReference type="InterPro" id="IPR036397">
    <property type="entry name" value="RNaseH_sf"/>
</dbReference>
<dbReference type="InterPro" id="IPR012677">
    <property type="entry name" value="Nucleotide-bd_a/b_plait_sf"/>
</dbReference>
<dbReference type="PANTHER" id="PTHR23044">
    <property type="entry name" value="3'-5' EXONUCLEASE ERI1-RELATED"/>
    <property type="match status" value="1"/>
</dbReference>
<dbReference type="CDD" id="cd06133">
    <property type="entry name" value="ERI-1_3'hExo_like"/>
    <property type="match status" value="1"/>
</dbReference>
<dbReference type="PANTHER" id="PTHR23044:SF61">
    <property type="entry name" value="3'-5' EXORIBONUCLEASE 1-RELATED"/>
    <property type="match status" value="1"/>
</dbReference>
<dbReference type="InterPro" id="IPR013520">
    <property type="entry name" value="Ribonucl_H"/>
</dbReference>
<feature type="region of interest" description="Disordered" evidence="5">
    <location>
        <begin position="445"/>
        <end position="464"/>
    </location>
</feature>
<dbReference type="PROSITE" id="PS50102">
    <property type="entry name" value="RRM"/>
    <property type="match status" value="2"/>
</dbReference>
<gene>
    <name evidence="7" type="primary">NRP1_1</name>
    <name evidence="7" type="ORF">K7432_008462</name>
</gene>
<dbReference type="InterPro" id="IPR047201">
    <property type="entry name" value="ERI-1_3'hExo-like"/>
</dbReference>
<dbReference type="SUPFAM" id="SSF54928">
    <property type="entry name" value="RNA-binding domain, RBD"/>
    <property type="match status" value="2"/>
</dbReference>
<sequence>MSTNIQPPEKHGIPYDYMIVVDLEATCDENPEDPSKIQFSKEKSEIIEFSWVAYDAKTLSVLKKQQSYCKPENTPITPYCISLTKITPEMVENAGTLQDAVDTLDRFVQKTILDRKKTFCFVTHGPWDLKIQFPREAKDKALTVPTYLQDCTLFDLKVEFFTWLAHHPEHRPPNSMLITMCKTLRSQLVEPQHSGINDCLTIGNIVRSMMNYRHKDVFKSATNLAKIRQDFLDTQSNLVFFGGLPMKISHPEIALWLKQNNIDFRDLWMCRNLYRRPTGTGFAILEDHQNALKFLELNGSGFRNRAIEVIPSTNEIFKNVESKLSSWPGPYGILMKDFIQENSCIIHLSELPYKATQSELQMWFSSNNLRPKEIWSVSDGNNRSTGFGFVVFSTHHEAMNCLGMLGRSLNGRIVKLYPSSQKIFDVTKPFREPFPAMLGMRRPRPSTFKPSISSSTNQTRFMPTPPRRFHTCSLPIISNPNSSVARFAPFLMKSKPMHTTLFKPNFIMHALRQLCRK</sequence>
<evidence type="ECO:0000313" key="8">
    <source>
        <dbReference type="Proteomes" id="UP001479436"/>
    </source>
</evidence>
<evidence type="ECO:0000256" key="2">
    <source>
        <dbReference type="ARBA" id="ARBA00022801"/>
    </source>
</evidence>
<organism evidence="7 8">
    <name type="scientific">Basidiobolus ranarum</name>
    <dbReference type="NCBI Taxonomy" id="34480"/>
    <lineage>
        <taxon>Eukaryota</taxon>
        <taxon>Fungi</taxon>
        <taxon>Fungi incertae sedis</taxon>
        <taxon>Zoopagomycota</taxon>
        <taxon>Entomophthoromycotina</taxon>
        <taxon>Basidiobolomycetes</taxon>
        <taxon>Basidiobolales</taxon>
        <taxon>Basidiobolaceae</taxon>
        <taxon>Basidiobolus</taxon>
    </lineage>
</organism>
<dbReference type="Proteomes" id="UP001479436">
    <property type="component" value="Unassembled WGS sequence"/>
</dbReference>
<dbReference type="SUPFAM" id="SSF53098">
    <property type="entry name" value="Ribonuclease H-like"/>
    <property type="match status" value="1"/>
</dbReference>
<dbReference type="InterPro" id="IPR035979">
    <property type="entry name" value="RBD_domain_sf"/>
</dbReference>
<evidence type="ECO:0000259" key="6">
    <source>
        <dbReference type="PROSITE" id="PS50102"/>
    </source>
</evidence>
<dbReference type="InterPro" id="IPR000504">
    <property type="entry name" value="RRM_dom"/>
</dbReference>
<dbReference type="SMART" id="SM00360">
    <property type="entry name" value="RRM"/>
    <property type="match status" value="2"/>
</dbReference>
<dbReference type="Gene3D" id="3.30.420.10">
    <property type="entry name" value="Ribonuclease H-like superfamily/Ribonuclease H"/>
    <property type="match status" value="1"/>
</dbReference>
<evidence type="ECO:0000256" key="3">
    <source>
        <dbReference type="ARBA" id="ARBA00022839"/>
    </source>
</evidence>
<dbReference type="InterPro" id="IPR012337">
    <property type="entry name" value="RNaseH-like_sf"/>
</dbReference>
<feature type="domain" description="RRM" evidence="6">
    <location>
        <begin position="344"/>
        <end position="421"/>
    </location>
</feature>
<accession>A0ABR2WRQ9</accession>
<name>A0ABR2WRQ9_9FUNG</name>
<proteinExistence type="predicted"/>
<keyword evidence="1" id="KW-0540">Nuclease</keyword>
<keyword evidence="4" id="KW-0694">RNA-binding</keyword>
<dbReference type="SMART" id="SM00479">
    <property type="entry name" value="EXOIII"/>
    <property type="match status" value="1"/>
</dbReference>